<comment type="caution">
    <text evidence="11">The sequence shown here is derived from an EMBL/GenBank/DDBJ whole genome shotgun (WGS) entry which is preliminary data.</text>
</comment>
<dbReference type="PROSITE" id="PS50929">
    <property type="entry name" value="ABC_TM1F"/>
    <property type="match status" value="1"/>
</dbReference>
<dbReference type="PANTHER" id="PTHR43394">
    <property type="entry name" value="ATP-DEPENDENT PERMEASE MDL1, MITOCHONDRIAL"/>
    <property type="match status" value="1"/>
</dbReference>
<keyword evidence="3" id="KW-0547">Nucleotide-binding</keyword>
<feature type="transmembrane region" description="Helical" evidence="8">
    <location>
        <begin position="173"/>
        <end position="203"/>
    </location>
</feature>
<evidence type="ECO:0000313" key="12">
    <source>
        <dbReference type="Proteomes" id="UP000838324"/>
    </source>
</evidence>
<feature type="domain" description="ABC transmembrane type-1" evidence="10">
    <location>
        <begin position="51"/>
        <end position="335"/>
    </location>
</feature>
<evidence type="ECO:0000256" key="3">
    <source>
        <dbReference type="ARBA" id="ARBA00022741"/>
    </source>
</evidence>
<dbReference type="InterPro" id="IPR039421">
    <property type="entry name" value="Type_1_exporter"/>
</dbReference>
<dbReference type="Pfam" id="PF00664">
    <property type="entry name" value="ABC_membrane"/>
    <property type="match status" value="1"/>
</dbReference>
<evidence type="ECO:0000259" key="10">
    <source>
        <dbReference type="PROSITE" id="PS50929"/>
    </source>
</evidence>
<dbReference type="CDD" id="cd18550">
    <property type="entry name" value="ABC_6TM_exporter_like"/>
    <property type="match status" value="1"/>
</dbReference>
<dbReference type="Gene3D" id="3.40.50.300">
    <property type="entry name" value="P-loop containing nucleotide triphosphate hydrolases"/>
    <property type="match status" value="1"/>
</dbReference>
<dbReference type="InterPro" id="IPR017871">
    <property type="entry name" value="ABC_transporter-like_CS"/>
</dbReference>
<dbReference type="EMBL" id="CAKMMG010000001">
    <property type="protein sequence ID" value="CAH1190992.1"/>
    <property type="molecule type" value="Genomic_DNA"/>
</dbReference>
<evidence type="ECO:0000256" key="5">
    <source>
        <dbReference type="ARBA" id="ARBA00022989"/>
    </source>
</evidence>
<feature type="transmembrane region" description="Helical" evidence="8">
    <location>
        <begin position="83"/>
        <end position="107"/>
    </location>
</feature>
<keyword evidence="4 11" id="KW-0067">ATP-binding</keyword>
<keyword evidence="2 8" id="KW-0812">Transmembrane</keyword>
<feature type="domain" description="ABC transporter" evidence="9">
    <location>
        <begin position="369"/>
        <end position="603"/>
    </location>
</feature>
<dbReference type="InterPro" id="IPR003593">
    <property type="entry name" value="AAA+_ATPase"/>
</dbReference>
<dbReference type="EC" id="3.6.3.-" evidence="11"/>
<name>A0ABN8FRN9_9BACL</name>
<dbReference type="InterPro" id="IPR003439">
    <property type="entry name" value="ABC_transporter-like_ATP-bd"/>
</dbReference>
<dbReference type="PROSITE" id="PS00211">
    <property type="entry name" value="ABC_TRANSPORTER_1"/>
    <property type="match status" value="1"/>
</dbReference>
<organism evidence="11 12">
    <name type="scientific">Paenibacillus auburnensis</name>
    <dbReference type="NCBI Taxonomy" id="2905649"/>
    <lineage>
        <taxon>Bacteria</taxon>
        <taxon>Bacillati</taxon>
        <taxon>Bacillota</taxon>
        <taxon>Bacilli</taxon>
        <taxon>Bacillales</taxon>
        <taxon>Paenibacillaceae</taxon>
        <taxon>Paenibacillus</taxon>
    </lineage>
</organism>
<dbReference type="PROSITE" id="PS50893">
    <property type="entry name" value="ABC_TRANSPORTER_2"/>
    <property type="match status" value="1"/>
</dbReference>
<dbReference type="InterPro" id="IPR027417">
    <property type="entry name" value="P-loop_NTPase"/>
</dbReference>
<keyword evidence="6 8" id="KW-0472">Membrane</keyword>
<dbReference type="SMART" id="SM00382">
    <property type="entry name" value="AAA"/>
    <property type="match status" value="1"/>
</dbReference>
<keyword evidence="5 8" id="KW-1133">Transmembrane helix</keyword>
<protein>
    <submittedName>
        <fullName evidence="11">Multidrug export ATP-binding/permease protein</fullName>
        <ecNumber evidence="11">3.6.3.-</ecNumber>
    </submittedName>
</protein>
<evidence type="ECO:0000256" key="7">
    <source>
        <dbReference type="SAM" id="MobiDB-lite"/>
    </source>
</evidence>
<evidence type="ECO:0000256" key="2">
    <source>
        <dbReference type="ARBA" id="ARBA00022692"/>
    </source>
</evidence>
<dbReference type="GO" id="GO:0005524">
    <property type="term" value="F:ATP binding"/>
    <property type="evidence" value="ECO:0007669"/>
    <property type="project" value="UniProtKB-KW"/>
</dbReference>
<reference evidence="11" key="1">
    <citation type="submission" date="2022-01" db="EMBL/GenBank/DDBJ databases">
        <authorList>
            <person name="Criscuolo A."/>
        </authorList>
    </citation>
    <scope>NUCLEOTIDE SEQUENCE</scope>
    <source>
        <strain evidence="11">CIP111892</strain>
    </source>
</reference>
<evidence type="ECO:0000256" key="8">
    <source>
        <dbReference type="SAM" id="Phobius"/>
    </source>
</evidence>
<feature type="transmembrane region" description="Helical" evidence="8">
    <location>
        <begin position="300"/>
        <end position="320"/>
    </location>
</feature>
<sequence length="611" mass="67381">MSRGFGPGGGFGGGPGHGKLKFDDDERRPNISKALLLRISKYFAPYWKQTLVVMLVLIVSAVLGLLPPILIQQIIDVALPDKNLTLLVLLVLASLGTTVISGLLGVLQNYLNSFISQNIVHDMKNQMYRHLQRMPLQFFSGVKQGEVITRMTSDISGVQGVFNSTIVNFASNLFILGSTAAALFIMNWKLALLGILVVPLFIIPTRKMGNVRWKLAKQTQEKVSEQNQVIQETLSISGYLLMKLFTKENAEYKSFAAINAEATSLQIRESMAGRWFMMVLSTFTSIGPMLIYLYGGFLFIQGELSVGTIITFVALLGRLYGPVMQMTNLYVDIKRSVALFERIFDYFDMEPLIVDEPQAQPFSAAGKSIAFENVGFAYQPDKPALHGIQFTAAAGTLTALVGPSGAGKTTITNLIPRLYEVTSGKITIGGRNIRDFTLESLRSQIGLVTQDTYLFNGTIRENLLYACPEAGETEIIEACRSAYIHDFIMGLPEGYDTVVGNRGIKLSGGEKQRISIARVLLKNPPVIIMDEATSSLDTVSEFYIQQAMHVLLRNKTSIVIAHRLSTIMAADQILVVKDGAIAEEGTHEALLEQNGVYKDLYNKQFEPKVFA</sequence>
<dbReference type="PANTHER" id="PTHR43394:SF1">
    <property type="entry name" value="ATP-BINDING CASSETTE SUB-FAMILY B MEMBER 10, MITOCHONDRIAL"/>
    <property type="match status" value="1"/>
</dbReference>
<feature type="compositionally biased region" description="Gly residues" evidence="7">
    <location>
        <begin position="1"/>
        <end position="17"/>
    </location>
</feature>
<evidence type="ECO:0000256" key="1">
    <source>
        <dbReference type="ARBA" id="ARBA00004651"/>
    </source>
</evidence>
<evidence type="ECO:0000259" key="9">
    <source>
        <dbReference type="PROSITE" id="PS50893"/>
    </source>
</evidence>
<feature type="region of interest" description="Disordered" evidence="7">
    <location>
        <begin position="1"/>
        <end position="24"/>
    </location>
</feature>
<dbReference type="RefSeq" id="WP_236329332.1">
    <property type="nucleotide sequence ID" value="NZ_CAKMMG010000001.1"/>
</dbReference>
<dbReference type="Proteomes" id="UP000838324">
    <property type="component" value="Unassembled WGS sequence"/>
</dbReference>
<comment type="subcellular location">
    <subcellularLocation>
        <location evidence="1">Cell membrane</location>
        <topology evidence="1">Multi-pass membrane protein</topology>
    </subcellularLocation>
</comment>
<dbReference type="GO" id="GO:0016787">
    <property type="term" value="F:hydrolase activity"/>
    <property type="evidence" value="ECO:0007669"/>
    <property type="project" value="UniProtKB-KW"/>
</dbReference>
<evidence type="ECO:0000313" key="11">
    <source>
        <dbReference type="EMBL" id="CAH1190992.1"/>
    </source>
</evidence>
<evidence type="ECO:0000256" key="6">
    <source>
        <dbReference type="ARBA" id="ARBA00023136"/>
    </source>
</evidence>
<accession>A0ABN8FRN9</accession>
<dbReference type="Pfam" id="PF00005">
    <property type="entry name" value="ABC_tran"/>
    <property type="match status" value="1"/>
</dbReference>
<evidence type="ECO:0000256" key="4">
    <source>
        <dbReference type="ARBA" id="ARBA00022840"/>
    </source>
</evidence>
<dbReference type="Gene3D" id="1.20.1560.10">
    <property type="entry name" value="ABC transporter type 1, transmembrane domain"/>
    <property type="match status" value="1"/>
</dbReference>
<proteinExistence type="predicted"/>
<dbReference type="SUPFAM" id="SSF52540">
    <property type="entry name" value="P-loop containing nucleoside triphosphate hydrolases"/>
    <property type="match status" value="1"/>
</dbReference>
<dbReference type="InterPro" id="IPR036640">
    <property type="entry name" value="ABC1_TM_sf"/>
</dbReference>
<gene>
    <name evidence="11" type="ORF">PAECIP111892_00444</name>
</gene>
<feature type="transmembrane region" description="Helical" evidence="8">
    <location>
        <begin position="51"/>
        <end position="71"/>
    </location>
</feature>
<dbReference type="SUPFAM" id="SSF90123">
    <property type="entry name" value="ABC transporter transmembrane region"/>
    <property type="match status" value="1"/>
</dbReference>
<feature type="transmembrane region" description="Helical" evidence="8">
    <location>
        <begin position="275"/>
        <end position="294"/>
    </location>
</feature>
<keyword evidence="11" id="KW-0378">Hydrolase</keyword>
<dbReference type="InterPro" id="IPR011527">
    <property type="entry name" value="ABC1_TM_dom"/>
</dbReference>
<keyword evidence="12" id="KW-1185">Reference proteome</keyword>